<dbReference type="AlphaFoldDB" id="A0A392P428"/>
<keyword evidence="2" id="KW-1185">Reference proteome</keyword>
<organism evidence="1 2">
    <name type="scientific">Trifolium medium</name>
    <dbReference type="NCBI Taxonomy" id="97028"/>
    <lineage>
        <taxon>Eukaryota</taxon>
        <taxon>Viridiplantae</taxon>
        <taxon>Streptophyta</taxon>
        <taxon>Embryophyta</taxon>
        <taxon>Tracheophyta</taxon>
        <taxon>Spermatophyta</taxon>
        <taxon>Magnoliopsida</taxon>
        <taxon>eudicotyledons</taxon>
        <taxon>Gunneridae</taxon>
        <taxon>Pentapetalae</taxon>
        <taxon>rosids</taxon>
        <taxon>fabids</taxon>
        <taxon>Fabales</taxon>
        <taxon>Fabaceae</taxon>
        <taxon>Papilionoideae</taxon>
        <taxon>50 kb inversion clade</taxon>
        <taxon>NPAAA clade</taxon>
        <taxon>Hologalegina</taxon>
        <taxon>IRL clade</taxon>
        <taxon>Trifolieae</taxon>
        <taxon>Trifolium</taxon>
    </lineage>
</organism>
<accession>A0A392P428</accession>
<reference evidence="1 2" key="1">
    <citation type="journal article" date="2018" name="Front. Plant Sci.">
        <title>Red Clover (Trifolium pratense) and Zigzag Clover (T. medium) - A Picture of Genomic Similarities and Differences.</title>
        <authorList>
            <person name="Dluhosova J."/>
            <person name="Istvanek J."/>
            <person name="Nedelnik J."/>
            <person name="Repkova J."/>
        </authorList>
    </citation>
    <scope>NUCLEOTIDE SEQUENCE [LARGE SCALE GENOMIC DNA]</scope>
    <source>
        <strain evidence="2">cv. 10/8</strain>
        <tissue evidence="1">Leaf</tissue>
    </source>
</reference>
<name>A0A392P428_9FABA</name>
<evidence type="ECO:0000313" key="1">
    <source>
        <dbReference type="EMBL" id="MCI06220.1"/>
    </source>
</evidence>
<evidence type="ECO:0000313" key="2">
    <source>
        <dbReference type="Proteomes" id="UP000265520"/>
    </source>
</evidence>
<comment type="caution">
    <text evidence="1">The sequence shown here is derived from an EMBL/GenBank/DDBJ whole genome shotgun (WGS) entry which is preliminary data.</text>
</comment>
<sequence length="94" mass="9685">MLRGDVARIKIATDKLMLIDSTMVVLSSKGPVNGGSVMVVAEGSSYGGSDTIGQGRGVSELDPNLLGNPLGYVATRVIDDLVDSLEVCEGSMQG</sequence>
<protein>
    <submittedName>
        <fullName evidence="1">Uncharacterized protein</fullName>
    </submittedName>
</protein>
<gene>
    <name evidence="1" type="ORF">A2U01_0027278</name>
</gene>
<dbReference type="EMBL" id="LXQA010061146">
    <property type="protein sequence ID" value="MCI06220.1"/>
    <property type="molecule type" value="Genomic_DNA"/>
</dbReference>
<dbReference type="Proteomes" id="UP000265520">
    <property type="component" value="Unassembled WGS sequence"/>
</dbReference>
<proteinExistence type="predicted"/>